<feature type="region of interest" description="Disordered" evidence="1">
    <location>
        <begin position="1"/>
        <end position="32"/>
    </location>
</feature>
<evidence type="ECO:0000256" key="1">
    <source>
        <dbReference type="SAM" id="MobiDB-lite"/>
    </source>
</evidence>
<proteinExistence type="predicted"/>
<feature type="compositionally biased region" description="Polar residues" evidence="1">
    <location>
        <begin position="12"/>
        <end position="32"/>
    </location>
</feature>
<dbReference type="EMBL" id="KI659269">
    <property type="protein sequence ID" value="ETN79950.1"/>
    <property type="molecule type" value="Genomic_DNA"/>
</dbReference>
<reference evidence="3" key="1">
    <citation type="journal article" date="2014" name="Nat. Genet.">
        <title>Genome of the human hookworm Necator americanus.</title>
        <authorList>
            <person name="Tang Y.T."/>
            <person name="Gao X."/>
            <person name="Rosa B.A."/>
            <person name="Abubucker S."/>
            <person name="Hallsworth-Pepin K."/>
            <person name="Martin J."/>
            <person name="Tyagi R."/>
            <person name="Heizer E."/>
            <person name="Zhang X."/>
            <person name="Bhonagiri-Palsikar V."/>
            <person name="Minx P."/>
            <person name="Warren W.C."/>
            <person name="Wang Q."/>
            <person name="Zhan B."/>
            <person name="Hotez P.J."/>
            <person name="Sternberg P.W."/>
            <person name="Dougall A."/>
            <person name="Gaze S.T."/>
            <person name="Mulvenna J."/>
            <person name="Sotillo J."/>
            <person name="Ranganathan S."/>
            <person name="Rabelo E.M."/>
            <person name="Wilson R.K."/>
            <person name="Felgner P.L."/>
            <person name="Bethony J."/>
            <person name="Hawdon J.M."/>
            <person name="Gasser R.B."/>
            <person name="Loukas A."/>
            <person name="Mitreva M."/>
        </authorList>
    </citation>
    <scope>NUCLEOTIDE SEQUENCE [LARGE SCALE GENOMIC DNA]</scope>
</reference>
<protein>
    <submittedName>
        <fullName evidence="2">Uncharacterized protein</fullName>
    </submittedName>
</protein>
<keyword evidence="3" id="KW-1185">Reference proteome</keyword>
<dbReference type="AlphaFoldDB" id="W2TD29"/>
<evidence type="ECO:0000313" key="2">
    <source>
        <dbReference type="EMBL" id="ETN79950.1"/>
    </source>
</evidence>
<organism evidence="2 3">
    <name type="scientific">Necator americanus</name>
    <name type="common">Human hookworm</name>
    <dbReference type="NCBI Taxonomy" id="51031"/>
    <lineage>
        <taxon>Eukaryota</taxon>
        <taxon>Metazoa</taxon>
        <taxon>Ecdysozoa</taxon>
        <taxon>Nematoda</taxon>
        <taxon>Chromadorea</taxon>
        <taxon>Rhabditida</taxon>
        <taxon>Rhabditina</taxon>
        <taxon>Rhabditomorpha</taxon>
        <taxon>Strongyloidea</taxon>
        <taxon>Ancylostomatidae</taxon>
        <taxon>Bunostominae</taxon>
        <taxon>Necator</taxon>
    </lineage>
</organism>
<evidence type="ECO:0000313" key="3">
    <source>
        <dbReference type="Proteomes" id="UP000053676"/>
    </source>
</evidence>
<name>W2TD29_NECAM</name>
<dbReference type="Proteomes" id="UP000053676">
    <property type="component" value="Unassembled WGS sequence"/>
</dbReference>
<dbReference type="KEGG" id="nai:NECAME_09487"/>
<gene>
    <name evidence="2" type="ORF">NECAME_09487</name>
</gene>
<sequence>MTAGDPEANSGAPFNNSQRKPQQRMATNARESVNSSFIIGMDDVVAYHKENPDICFVCTRQLCLGDLMNPRRCCQMYAEE</sequence>
<accession>W2TD29</accession>